<dbReference type="GO" id="GO:0005829">
    <property type="term" value="C:cytosol"/>
    <property type="evidence" value="ECO:0007669"/>
    <property type="project" value="TreeGrafter"/>
</dbReference>
<comment type="caution">
    <text evidence="7">The sequence shown here is derived from an EMBL/GenBank/DDBJ whole genome shotgun (WGS) entry which is preliminary data.</text>
</comment>
<dbReference type="GO" id="GO:0001917">
    <property type="term" value="C:photoreceptor inner segment"/>
    <property type="evidence" value="ECO:0007669"/>
    <property type="project" value="UniProtKB-SubCell"/>
</dbReference>
<protein>
    <recommendedName>
        <fullName evidence="5">Cilia- and flagella-associated protein 418</fullName>
    </recommendedName>
</protein>
<evidence type="ECO:0000256" key="5">
    <source>
        <dbReference type="ARBA" id="ARBA00026215"/>
    </source>
</evidence>
<dbReference type="EMBL" id="JAGXEW010000004">
    <property type="protein sequence ID" value="KAK1172590.1"/>
    <property type="molecule type" value="Genomic_DNA"/>
</dbReference>
<comment type="function">
    <text evidence="4">May be involved in photoreceptor outer segment disk morphogenesis.</text>
</comment>
<gene>
    <name evidence="7" type="ORF">AOXY_G5209</name>
</gene>
<evidence type="ECO:0000313" key="7">
    <source>
        <dbReference type="EMBL" id="KAK1172590.1"/>
    </source>
</evidence>
<accession>A0AAD8GDU9</accession>
<dbReference type="Proteomes" id="UP001230051">
    <property type="component" value="Unassembled WGS sequence"/>
</dbReference>
<evidence type="ECO:0000256" key="3">
    <source>
        <dbReference type="ARBA" id="ARBA00022490"/>
    </source>
</evidence>
<keyword evidence="3" id="KW-0963">Cytoplasm</keyword>
<feature type="region of interest" description="Disordered" evidence="6">
    <location>
        <begin position="31"/>
        <end position="50"/>
    </location>
</feature>
<sequence>MADDLDELLDEVESKFCKNISVTTAHSIRKEDGLSNTSSPTKRKTEVKKETFSSSRVTSETFSDDDIDDLIEELFDDDDSLRVQPVKTTATRHSASSSSCHVASRKCCPIYLGGSSTSCGVGTSISQRTCNQLRCTACDFRVATFDDYEWDQSSDYLFFRNNMPDSNKLKAKLVRRRGTRAYACQCSWRSIQNLVDLKTDKELKWVCGKHAA</sequence>
<name>A0AAD8GDU9_ACIOX</name>
<dbReference type="PANTHER" id="PTHR33958:SF1">
    <property type="entry name" value="CILIA- AND FLAGELLA-ASSOCIATED PROTEIN 418"/>
    <property type="match status" value="1"/>
</dbReference>
<keyword evidence="8" id="KW-1185">Reference proteome</keyword>
<evidence type="ECO:0000256" key="4">
    <source>
        <dbReference type="ARBA" id="ARBA00024819"/>
    </source>
</evidence>
<proteinExistence type="predicted"/>
<evidence type="ECO:0000256" key="2">
    <source>
        <dbReference type="ARBA" id="ARBA00004496"/>
    </source>
</evidence>
<comment type="subcellular location">
    <subcellularLocation>
        <location evidence="2">Cytoplasm</location>
    </subcellularLocation>
    <subcellularLocation>
        <location evidence="1">Photoreceptor inner segment</location>
    </subcellularLocation>
</comment>
<dbReference type="Pfam" id="PF14996">
    <property type="entry name" value="RMP"/>
    <property type="match status" value="1"/>
</dbReference>
<evidence type="ECO:0000256" key="1">
    <source>
        <dbReference type="ARBA" id="ARBA00004437"/>
    </source>
</evidence>
<dbReference type="AlphaFoldDB" id="A0AAD8GDU9"/>
<evidence type="ECO:0000313" key="8">
    <source>
        <dbReference type="Proteomes" id="UP001230051"/>
    </source>
</evidence>
<evidence type="ECO:0000256" key="6">
    <source>
        <dbReference type="SAM" id="MobiDB-lite"/>
    </source>
</evidence>
<dbReference type="PANTHER" id="PTHR33958">
    <property type="entry name" value="PROTEIN C8ORF37"/>
    <property type="match status" value="1"/>
</dbReference>
<reference evidence="7" key="1">
    <citation type="submission" date="2022-02" db="EMBL/GenBank/DDBJ databases">
        <title>Atlantic sturgeon de novo genome assembly.</title>
        <authorList>
            <person name="Stock M."/>
            <person name="Klopp C."/>
            <person name="Guiguen Y."/>
            <person name="Cabau C."/>
            <person name="Parinello H."/>
            <person name="Santidrian Yebra-Pimentel E."/>
            <person name="Kuhl H."/>
            <person name="Dirks R.P."/>
            <person name="Guessner J."/>
            <person name="Wuertz S."/>
            <person name="Du K."/>
            <person name="Schartl M."/>
        </authorList>
    </citation>
    <scope>NUCLEOTIDE SEQUENCE</scope>
    <source>
        <strain evidence="7">STURGEONOMICS-FGT-2020</strain>
        <tissue evidence="7">Whole blood</tissue>
    </source>
</reference>
<organism evidence="7 8">
    <name type="scientific">Acipenser oxyrinchus oxyrinchus</name>
    <dbReference type="NCBI Taxonomy" id="40147"/>
    <lineage>
        <taxon>Eukaryota</taxon>
        <taxon>Metazoa</taxon>
        <taxon>Chordata</taxon>
        <taxon>Craniata</taxon>
        <taxon>Vertebrata</taxon>
        <taxon>Euteleostomi</taxon>
        <taxon>Actinopterygii</taxon>
        <taxon>Chondrostei</taxon>
        <taxon>Acipenseriformes</taxon>
        <taxon>Acipenseridae</taxon>
        <taxon>Acipenser</taxon>
    </lineage>
</organism>
<dbReference type="InterPro" id="IPR029239">
    <property type="entry name" value="CFAP418"/>
</dbReference>